<organism evidence="1 2">
    <name type="scientific">Sinisalibacter lacisalsi</name>
    <dbReference type="NCBI Taxonomy" id="1526570"/>
    <lineage>
        <taxon>Bacteria</taxon>
        <taxon>Pseudomonadati</taxon>
        <taxon>Pseudomonadota</taxon>
        <taxon>Alphaproteobacteria</taxon>
        <taxon>Rhodobacterales</taxon>
        <taxon>Roseobacteraceae</taxon>
        <taxon>Sinisalibacter</taxon>
    </lineage>
</organism>
<accession>A0ABQ1QP46</accession>
<dbReference type="Proteomes" id="UP000617355">
    <property type="component" value="Unassembled WGS sequence"/>
</dbReference>
<reference evidence="2" key="1">
    <citation type="journal article" date="2019" name="Int. J. Syst. Evol. Microbiol.">
        <title>The Global Catalogue of Microorganisms (GCM) 10K type strain sequencing project: providing services to taxonomists for standard genome sequencing and annotation.</title>
        <authorList>
            <consortium name="The Broad Institute Genomics Platform"/>
            <consortium name="The Broad Institute Genome Sequencing Center for Infectious Disease"/>
            <person name="Wu L."/>
            <person name="Ma J."/>
        </authorList>
    </citation>
    <scope>NUCLEOTIDE SEQUENCE [LARGE SCALE GENOMIC DNA]</scope>
    <source>
        <strain evidence="2">CGMCC 1.12922</strain>
    </source>
</reference>
<dbReference type="EMBL" id="BMGI01000002">
    <property type="protein sequence ID" value="GGD34435.1"/>
    <property type="molecule type" value="Genomic_DNA"/>
</dbReference>
<proteinExistence type="predicted"/>
<evidence type="ECO:0000313" key="1">
    <source>
        <dbReference type="EMBL" id="GGD34435.1"/>
    </source>
</evidence>
<comment type="caution">
    <text evidence="1">The sequence shown here is derived from an EMBL/GenBank/DDBJ whole genome shotgun (WGS) entry which is preliminary data.</text>
</comment>
<dbReference type="RefSeq" id="WP_188527306.1">
    <property type="nucleotide sequence ID" value="NZ_BMGI01000002.1"/>
</dbReference>
<sequence>MSQIPDLTPDCDACAALCCMALAFDAGEDFAIDKPAGLPCPNLEADLGCALYTRLEDAGFSGCARYDCHGAGQRVTQELFDGRDWRAEPALAKPMISAFANMRKVHDGIELLLAAGRLDLPAPLEEEREDLLEAYARPDWTENSLAAFPASDAPARLAAFLPRLRDWV</sequence>
<keyword evidence="2" id="KW-1185">Reference proteome</keyword>
<gene>
    <name evidence="1" type="ORF">GCM10011358_18110</name>
</gene>
<evidence type="ECO:0008006" key="3">
    <source>
        <dbReference type="Google" id="ProtNLM"/>
    </source>
</evidence>
<evidence type="ECO:0000313" key="2">
    <source>
        <dbReference type="Proteomes" id="UP000617355"/>
    </source>
</evidence>
<protein>
    <recommendedName>
        <fullName evidence="3">Pentapeptide repeat-containing protein</fullName>
    </recommendedName>
</protein>
<name>A0ABQ1QP46_9RHOB</name>